<dbReference type="InterPro" id="IPR013444">
    <property type="entry name" value="Helicase_Cas3_CRISPR-ass_Anaes"/>
</dbReference>
<proteinExistence type="inferred from homology"/>
<organism evidence="11 12">
    <name type="scientific">Leptonema illini</name>
    <dbReference type="NCBI Taxonomy" id="183"/>
    <lineage>
        <taxon>Bacteria</taxon>
        <taxon>Pseudomonadati</taxon>
        <taxon>Spirochaetota</taxon>
        <taxon>Spirochaetia</taxon>
        <taxon>Leptospirales</taxon>
        <taxon>Leptospiraceae</taxon>
        <taxon>Leptonema</taxon>
    </lineage>
</organism>
<dbReference type="EMBL" id="WBUI01000019">
    <property type="protein sequence ID" value="KAB2930579.1"/>
    <property type="molecule type" value="Genomic_DNA"/>
</dbReference>
<keyword evidence="7" id="KW-0067">ATP-binding</keyword>
<dbReference type="InterPro" id="IPR001650">
    <property type="entry name" value="Helicase_C-like"/>
</dbReference>
<keyword evidence="11" id="KW-0540">Nuclease</keyword>
<evidence type="ECO:0000256" key="9">
    <source>
        <dbReference type="SAM" id="MobiDB-lite"/>
    </source>
</evidence>
<keyword evidence="6" id="KW-0347">Helicase</keyword>
<gene>
    <name evidence="11" type="primary">cas3u</name>
    <name evidence="11" type="ORF">F9K24_16180</name>
</gene>
<keyword evidence="4" id="KW-0547">Nucleotide-binding</keyword>
<evidence type="ECO:0000313" key="12">
    <source>
        <dbReference type="Proteomes" id="UP000460298"/>
    </source>
</evidence>
<keyword evidence="8" id="KW-0051">Antiviral defense</keyword>
<dbReference type="GO" id="GO:0005524">
    <property type="term" value="F:ATP binding"/>
    <property type="evidence" value="ECO:0007669"/>
    <property type="project" value="UniProtKB-KW"/>
</dbReference>
<evidence type="ECO:0000256" key="2">
    <source>
        <dbReference type="ARBA" id="ARBA00009046"/>
    </source>
</evidence>
<dbReference type="PROSITE" id="PS51643">
    <property type="entry name" value="HD_CAS3"/>
    <property type="match status" value="1"/>
</dbReference>
<protein>
    <submittedName>
        <fullName evidence="11">Type I-U CRISPR-associated helicase/endonuclease Cas3</fullName>
    </submittedName>
</protein>
<dbReference type="InterPro" id="IPR006483">
    <property type="entry name" value="CRISPR-assoc_Cas3_HD"/>
</dbReference>
<name>A0A833GYZ0_9LEPT</name>
<dbReference type="SUPFAM" id="SSF109604">
    <property type="entry name" value="HD-domain/PDEase-like"/>
    <property type="match status" value="1"/>
</dbReference>
<dbReference type="GO" id="GO:0003677">
    <property type="term" value="F:DNA binding"/>
    <property type="evidence" value="ECO:0007669"/>
    <property type="project" value="InterPro"/>
</dbReference>
<dbReference type="InterPro" id="IPR006935">
    <property type="entry name" value="Helicase/UvrB_N"/>
</dbReference>
<evidence type="ECO:0000256" key="3">
    <source>
        <dbReference type="ARBA" id="ARBA00022723"/>
    </source>
</evidence>
<evidence type="ECO:0000256" key="4">
    <source>
        <dbReference type="ARBA" id="ARBA00022741"/>
    </source>
</evidence>
<dbReference type="InterPro" id="IPR027417">
    <property type="entry name" value="P-loop_NTPase"/>
</dbReference>
<evidence type="ECO:0000256" key="8">
    <source>
        <dbReference type="ARBA" id="ARBA00023118"/>
    </source>
</evidence>
<dbReference type="GO" id="GO:0016787">
    <property type="term" value="F:hydrolase activity"/>
    <property type="evidence" value="ECO:0007669"/>
    <property type="project" value="UniProtKB-KW"/>
</dbReference>
<sequence length="897" mass="101704">MIYSDFFAKNFSLVTGNSPFPWQEKLFSEFTKNAFRRTCPIPTGLGKTSVIAIWLLALVYQAREGQKNDFPRKIVYVVNRRTVVDQATREIEKIRESLTKNPELHSIKEVLQSLSLNASPEFLSISTLRGQFADNGEWREDPARPAVIIGTVDMIGSRLLFSGYGCGFKTKPLNAGFLGQDTLLVHDEAHLEPAFQELLHSIEFEQKSCGEFRHFHVMELTATSRTANKSDDSLLTDDDRKHPIVKKRIEAKKGLQFHPIMERKGTVDKVIRLAEQYFESQKAILIFLHRLEDVEKVVLNLRNKKIRTETLTGTMRGLERDRLASANPIFARFLPESQIAPQSGTVFLVCTSAGEVGVNISADHMICDLTPLDSMIQRFGRVNRFGEGEAIIDIVHVKHDGKDVAPAEEAESESEEKTDKRPPYDLACERTLSLLARLPARADARLNASPIALSSIPPADRLDAYAPHPIILQASDILFDQWSLTTVKGKMPGRPPVADWLHGVAEWVPPETHVAWRTEVSILTPDLLDYYPANEILEDYPLKPHELLRDRSDRIFAHLEKIAKREPELTVWLVDTAGQVSIVSIKEITRRDKQKKAIVNLDNCTILLPPAAGSLENGLLNGETPFKEEQASQYDVADLWLDDKGNPRRGRSWDDDKISQGMRFIRIIDTNKAQDEEGEVTDASPSRRRYWNWYVRPRFADDDGSHTSQIKQELSNHLQLAEKSAKLLADRLGLDEPEAMAVCLATRWHDLGKNRSIWQRSIGNRDYPAIILAKSGREKAPLPLNHYRHELGSLMDVHKDPDFHKLDSNVQDLVLHLIATHHGRGRPHFPEEETYDPNHEDLRCQIVVSEIPRRFGRLQRKYGRWGLAYLESLVRAADAIASRQIGDTIDSNLGDNQ</sequence>
<evidence type="ECO:0000313" key="11">
    <source>
        <dbReference type="EMBL" id="KAB2930579.1"/>
    </source>
</evidence>
<evidence type="ECO:0000256" key="7">
    <source>
        <dbReference type="ARBA" id="ARBA00022840"/>
    </source>
</evidence>
<dbReference type="AlphaFoldDB" id="A0A833GYZ0"/>
<dbReference type="SMART" id="SM00490">
    <property type="entry name" value="HELICc"/>
    <property type="match status" value="1"/>
</dbReference>
<keyword evidence="11" id="KW-0255">Endonuclease</keyword>
<feature type="region of interest" description="Disordered" evidence="9">
    <location>
        <begin position="402"/>
        <end position="423"/>
    </location>
</feature>
<dbReference type="GO" id="GO:0051607">
    <property type="term" value="P:defense response to virus"/>
    <property type="evidence" value="ECO:0007669"/>
    <property type="project" value="UniProtKB-KW"/>
</dbReference>
<comment type="similarity">
    <text evidence="1">In the N-terminal section; belongs to the CRISPR-associated nuclease Cas3-HD family.</text>
</comment>
<dbReference type="NCBIfam" id="TIGR02621">
    <property type="entry name" value="cas3_GSU0051"/>
    <property type="match status" value="1"/>
</dbReference>
<keyword evidence="3" id="KW-0479">Metal-binding</keyword>
<dbReference type="Pfam" id="PF04851">
    <property type="entry name" value="ResIII"/>
    <property type="match status" value="1"/>
</dbReference>
<comment type="similarity">
    <text evidence="2">In the central section; belongs to the CRISPR-associated helicase Cas3 family.</text>
</comment>
<evidence type="ECO:0000259" key="10">
    <source>
        <dbReference type="PROSITE" id="PS51643"/>
    </source>
</evidence>
<keyword evidence="5" id="KW-0378">Hydrolase</keyword>
<dbReference type="InterPro" id="IPR038257">
    <property type="entry name" value="CRISPR-assoc_Cas3_HD_sf"/>
</dbReference>
<dbReference type="Pfam" id="PF22590">
    <property type="entry name" value="Cas3-like_C_2"/>
    <property type="match status" value="1"/>
</dbReference>
<dbReference type="InterPro" id="IPR054712">
    <property type="entry name" value="Cas3-like_dom"/>
</dbReference>
<dbReference type="Gene3D" id="3.40.50.300">
    <property type="entry name" value="P-loop containing nucleotide triphosphate hydrolases"/>
    <property type="match status" value="2"/>
</dbReference>
<comment type="caution">
    <text evidence="11">The sequence shown here is derived from an EMBL/GenBank/DDBJ whole genome shotgun (WGS) entry which is preliminary data.</text>
</comment>
<dbReference type="SUPFAM" id="SSF52540">
    <property type="entry name" value="P-loop containing nucleoside triphosphate hydrolases"/>
    <property type="match status" value="1"/>
</dbReference>
<dbReference type="GO" id="GO:0004386">
    <property type="term" value="F:helicase activity"/>
    <property type="evidence" value="ECO:0007669"/>
    <property type="project" value="UniProtKB-KW"/>
</dbReference>
<dbReference type="Gene3D" id="1.10.3210.30">
    <property type="match status" value="1"/>
</dbReference>
<dbReference type="GO" id="GO:0046872">
    <property type="term" value="F:metal ion binding"/>
    <property type="evidence" value="ECO:0007669"/>
    <property type="project" value="UniProtKB-KW"/>
</dbReference>
<evidence type="ECO:0000256" key="6">
    <source>
        <dbReference type="ARBA" id="ARBA00022806"/>
    </source>
</evidence>
<feature type="domain" description="HD Cas3-type" evidence="10">
    <location>
        <begin position="707"/>
        <end position="880"/>
    </location>
</feature>
<evidence type="ECO:0000256" key="5">
    <source>
        <dbReference type="ARBA" id="ARBA00022801"/>
    </source>
</evidence>
<evidence type="ECO:0000256" key="1">
    <source>
        <dbReference type="ARBA" id="ARBA00006847"/>
    </source>
</evidence>
<accession>A0A833GYZ0</accession>
<dbReference type="GO" id="GO:0004519">
    <property type="term" value="F:endonuclease activity"/>
    <property type="evidence" value="ECO:0007669"/>
    <property type="project" value="UniProtKB-KW"/>
</dbReference>
<dbReference type="Proteomes" id="UP000460298">
    <property type="component" value="Unassembled WGS sequence"/>
</dbReference>
<reference evidence="11 12" key="1">
    <citation type="submission" date="2019-10" db="EMBL/GenBank/DDBJ databases">
        <title>Extracellular Electron Transfer in a Candidatus Methanoperedens spp. Enrichment Culture.</title>
        <authorList>
            <person name="Berger S."/>
            <person name="Rangel Shaw D."/>
            <person name="Berben T."/>
            <person name="In 'T Zandt M."/>
            <person name="Frank J."/>
            <person name="Reimann J."/>
            <person name="Jetten M.S.M."/>
            <person name="Welte C.U."/>
        </authorList>
    </citation>
    <scope>NUCLEOTIDE SEQUENCE [LARGE SCALE GENOMIC DNA]</scope>
    <source>
        <strain evidence="11">SB12</strain>
    </source>
</reference>